<keyword evidence="1" id="KW-0677">Repeat</keyword>
<dbReference type="Pfam" id="PF13414">
    <property type="entry name" value="TPR_11"/>
    <property type="match status" value="1"/>
</dbReference>
<dbReference type="PROSITE" id="PS50293">
    <property type="entry name" value="TPR_REGION"/>
    <property type="match status" value="1"/>
</dbReference>
<proteinExistence type="predicted"/>
<evidence type="ECO:0000256" key="2">
    <source>
        <dbReference type="ARBA" id="ARBA00022803"/>
    </source>
</evidence>
<dbReference type="PANTHER" id="PTHR44943">
    <property type="entry name" value="CELLULOSE SYNTHASE OPERON PROTEIN C"/>
    <property type="match status" value="1"/>
</dbReference>
<dbReference type="Pfam" id="PF07719">
    <property type="entry name" value="TPR_2"/>
    <property type="match status" value="1"/>
</dbReference>
<dbReference type="InterPro" id="IPR011990">
    <property type="entry name" value="TPR-like_helical_dom_sf"/>
</dbReference>
<dbReference type="InterPro" id="IPR051685">
    <property type="entry name" value="Ycf3/AcsC/BcsC/TPR_MFPF"/>
</dbReference>
<feature type="repeat" description="TPR" evidence="3">
    <location>
        <begin position="15"/>
        <end position="48"/>
    </location>
</feature>
<dbReference type="AlphaFoldDB" id="A0A933LP88"/>
<evidence type="ECO:0000256" key="3">
    <source>
        <dbReference type="PROSITE-ProRule" id="PRU00339"/>
    </source>
</evidence>
<reference evidence="4" key="1">
    <citation type="submission" date="2020-07" db="EMBL/GenBank/DDBJ databases">
        <title>Huge and variable diversity of episymbiotic CPR bacteria and DPANN archaea in groundwater ecosystems.</title>
        <authorList>
            <person name="He C.Y."/>
            <person name="Keren R."/>
            <person name="Whittaker M."/>
            <person name="Farag I.F."/>
            <person name="Doudna J."/>
            <person name="Cate J.H.D."/>
            <person name="Banfield J.F."/>
        </authorList>
    </citation>
    <scope>NUCLEOTIDE SEQUENCE</scope>
    <source>
        <strain evidence="4">NC_groundwater_1482_Ag_S-0.65um_47_24</strain>
    </source>
</reference>
<accession>A0A933LP88</accession>
<dbReference type="InterPro" id="IPR019734">
    <property type="entry name" value="TPR_rpt"/>
</dbReference>
<feature type="repeat" description="TPR" evidence="3">
    <location>
        <begin position="49"/>
        <end position="82"/>
    </location>
</feature>
<evidence type="ECO:0000256" key="1">
    <source>
        <dbReference type="ARBA" id="ARBA00022737"/>
    </source>
</evidence>
<evidence type="ECO:0000313" key="5">
    <source>
        <dbReference type="Proteomes" id="UP000772181"/>
    </source>
</evidence>
<dbReference type="SUPFAM" id="SSF48452">
    <property type="entry name" value="TPR-like"/>
    <property type="match status" value="1"/>
</dbReference>
<dbReference type="SMART" id="SM00028">
    <property type="entry name" value="TPR"/>
    <property type="match status" value="4"/>
</dbReference>
<comment type="caution">
    <text evidence="4">The sequence shown here is derived from an EMBL/GenBank/DDBJ whole genome shotgun (WGS) entry which is preliminary data.</text>
</comment>
<dbReference type="PANTHER" id="PTHR44943:SF8">
    <property type="entry name" value="TPR REPEAT-CONTAINING PROTEIN MJ0263"/>
    <property type="match status" value="1"/>
</dbReference>
<sequence length="193" mass="22429">SALPKIIFLHDPLSAEEHNDLGVAYEKSGQLDLAFKEYNKALKKDKYFDRARVNLGNVHFKKGEYDKAGQEYLKAIQYDPNNPDSLNNLAWVYIIQRKKLNEAASLAERALELDRSNGYLYLDTLGMIAFYQENCQEALNKIKKSIELTPRTETFRLEEEYEHLILIYRALGLHEEVDRATDELKFLKINRGN</sequence>
<organism evidence="4 5">
    <name type="scientific">Tectimicrobiota bacterium</name>
    <dbReference type="NCBI Taxonomy" id="2528274"/>
    <lineage>
        <taxon>Bacteria</taxon>
        <taxon>Pseudomonadati</taxon>
        <taxon>Nitrospinota/Tectimicrobiota group</taxon>
        <taxon>Candidatus Tectimicrobiota</taxon>
    </lineage>
</organism>
<dbReference type="InterPro" id="IPR013105">
    <property type="entry name" value="TPR_2"/>
</dbReference>
<evidence type="ECO:0000313" key="4">
    <source>
        <dbReference type="EMBL" id="MBI4594883.1"/>
    </source>
</evidence>
<gene>
    <name evidence="4" type="ORF">HY730_00720</name>
</gene>
<feature type="non-terminal residue" evidence="4">
    <location>
        <position position="1"/>
    </location>
</feature>
<dbReference type="EMBL" id="JACQWF010000030">
    <property type="protein sequence ID" value="MBI4594883.1"/>
    <property type="molecule type" value="Genomic_DNA"/>
</dbReference>
<dbReference type="Gene3D" id="1.25.40.10">
    <property type="entry name" value="Tetratricopeptide repeat domain"/>
    <property type="match status" value="1"/>
</dbReference>
<keyword evidence="2 3" id="KW-0802">TPR repeat</keyword>
<dbReference type="PROSITE" id="PS50005">
    <property type="entry name" value="TPR"/>
    <property type="match status" value="2"/>
</dbReference>
<name>A0A933LP88_UNCTE</name>
<protein>
    <submittedName>
        <fullName evidence="4">Tetratricopeptide repeat protein</fullName>
    </submittedName>
</protein>
<dbReference type="Proteomes" id="UP000772181">
    <property type="component" value="Unassembled WGS sequence"/>
</dbReference>